<dbReference type="SMART" id="SM00304">
    <property type="entry name" value="HAMP"/>
    <property type="match status" value="2"/>
</dbReference>
<organism evidence="11 12">
    <name type="scientific">Paenibacillus physcomitrellae</name>
    <dbReference type="NCBI Taxonomy" id="1619311"/>
    <lineage>
        <taxon>Bacteria</taxon>
        <taxon>Bacillati</taxon>
        <taxon>Bacillota</taxon>
        <taxon>Bacilli</taxon>
        <taxon>Bacillales</taxon>
        <taxon>Paenibacillaceae</taxon>
        <taxon>Paenibacillus</taxon>
    </lineage>
</organism>
<dbReference type="Proteomes" id="UP000609323">
    <property type="component" value="Unassembled WGS sequence"/>
</dbReference>
<feature type="domain" description="HAMP" evidence="10">
    <location>
        <begin position="220"/>
        <end position="272"/>
    </location>
</feature>
<evidence type="ECO:0000259" key="9">
    <source>
        <dbReference type="PROSITE" id="PS50111"/>
    </source>
</evidence>
<protein>
    <recommendedName>
        <fullName evidence="13">Methyl-accepting chemotaxis protein</fullName>
    </recommendedName>
</protein>
<dbReference type="InterPro" id="IPR004089">
    <property type="entry name" value="MCPsignal_dom"/>
</dbReference>
<dbReference type="CDD" id="cd11386">
    <property type="entry name" value="MCP_signal"/>
    <property type="match status" value="1"/>
</dbReference>
<keyword evidence="8" id="KW-0812">Transmembrane</keyword>
<evidence type="ECO:0000256" key="5">
    <source>
        <dbReference type="ARBA" id="ARBA00029447"/>
    </source>
</evidence>
<feature type="transmembrane region" description="Helical" evidence="8">
    <location>
        <begin position="6"/>
        <end position="25"/>
    </location>
</feature>
<evidence type="ECO:0000256" key="4">
    <source>
        <dbReference type="ARBA" id="ARBA00023224"/>
    </source>
</evidence>
<evidence type="ECO:0008006" key="13">
    <source>
        <dbReference type="Google" id="ProtNLM"/>
    </source>
</evidence>
<evidence type="ECO:0000259" key="10">
    <source>
        <dbReference type="PROSITE" id="PS50885"/>
    </source>
</evidence>
<feature type="transmembrane region" description="Helical" evidence="8">
    <location>
        <begin position="200"/>
        <end position="223"/>
    </location>
</feature>
<dbReference type="PROSITE" id="PS50885">
    <property type="entry name" value="HAMP"/>
    <property type="match status" value="1"/>
</dbReference>
<dbReference type="Pfam" id="PF00672">
    <property type="entry name" value="HAMP"/>
    <property type="match status" value="1"/>
</dbReference>
<keyword evidence="12" id="KW-1185">Reference proteome</keyword>
<evidence type="ECO:0000256" key="1">
    <source>
        <dbReference type="ARBA" id="ARBA00004236"/>
    </source>
</evidence>
<proteinExistence type="inferred from homology"/>
<evidence type="ECO:0000256" key="8">
    <source>
        <dbReference type="SAM" id="Phobius"/>
    </source>
</evidence>
<dbReference type="PROSITE" id="PS50111">
    <property type="entry name" value="CHEMOTAXIS_TRANSDUC_2"/>
    <property type="match status" value="1"/>
</dbReference>
<evidence type="ECO:0000256" key="7">
    <source>
        <dbReference type="SAM" id="MobiDB-lite"/>
    </source>
</evidence>
<keyword evidence="8" id="KW-1133">Transmembrane helix</keyword>
<comment type="similarity">
    <text evidence="5">Belongs to the methyl-accepting chemotaxis (MCP) protein family.</text>
</comment>
<feature type="region of interest" description="Disordered" evidence="7">
    <location>
        <begin position="299"/>
        <end position="329"/>
    </location>
</feature>
<dbReference type="CDD" id="cd06225">
    <property type="entry name" value="HAMP"/>
    <property type="match status" value="1"/>
</dbReference>
<evidence type="ECO:0000313" key="11">
    <source>
        <dbReference type="EMBL" id="GGA32887.1"/>
    </source>
</evidence>
<keyword evidence="2" id="KW-1003">Cell membrane</keyword>
<dbReference type="Pfam" id="PF00015">
    <property type="entry name" value="MCPsignal"/>
    <property type="match status" value="1"/>
</dbReference>
<gene>
    <name evidence="11" type="ORF">GCM10010917_17450</name>
</gene>
<comment type="subcellular location">
    <subcellularLocation>
        <location evidence="1">Cell membrane</location>
    </subcellularLocation>
</comment>
<accession>A0ABQ1G0B1</accession>
<dbReference type="InterPro" id="IPR003660">
    <property type="entry name" value="HAMP_dom"/>
</dbReference>
<feature type="domain" description="Methyl-accepting transducer" evidence="9">
    <location>
        <begin position="291"/>
        <end position="527"/>
    </location>
</feature>
<dbReference type="SUPFAM" id="SSF103190">
    <property type="entry name" value="Sensory domain-like"/>
    <property type="match status" value="1"/>
</dbReference>
<sequence>MITRLIGLAAVCFIVIIAGIVLVSYNEQKNLYYSQLKTNLTLIQKPLEDQASTLEQSILRLGDNTNPDLTQVWFKSTQEMMDMFSGTGIIVNTYLLQPKEKEQQSEGTTSRKVLFGNQALYKSGITSMTPYVLQDEYKKAIHTAESTGEGMTSVYTDDLGKWISVMAPIKNESGKEIAVLAIDFDYDGILKQLNKSLMTAITIGIGAGLIGIAILAAVIYLMLRPLSQLSRLTRKVAEGDLTETLTIRRKDEIGTLAAHFSAMIVNIRDIIGKITLSSEEVSQTADVLKMGSEHTAQAAQSISDSISEVAAGSERQKRSTEESGRGMEEMSIGIQRIAESASAAAESSSSALRIAEQGGEKVEHNLEQMKAIQSAVGEASDTIGKLGELSDQIGGITTLIADIAKQTNLLALNAAIEAARAGEHGRGFSVVADSIRKLAEQSRDSSAQIYDLVQVIRTETHLAMQTMDKGSSEVEQMSGIVSSVHEAFADIVHAVEDVTKQIMEVSASSQQISAGSEEITASIMELAEISQQTSDFTQNVAAAAEEQQASMEEISHSVQSMSEMAQELRQTVEKFKV</sequence>
<comment type="caution">
    <text evidence="11">The sequence shown here is derived from an EMBL/GenBank/DDBJ whole genome shotgun (WGS) entry which is preliminary data.</text>
</comment>
<keyword evidence="4 6" id="KW-0807">Transducer</keyword>
<dbReference type="Gene3D" id="6.10.340.10">
    <property type="match status" value="1"/>
</dbReference>
<keyword evidence="3 8" id="KW-0472">Membrane</keyword>
<dbReference type="PANTHER" id="PTHR32089:SF112">
    <property type="entry name" value="LYSOZYME-LIKE PROTEIN-RELATED"/>
    <property type="match status" value="1"/>
</dbReference>
<evidence type="ECO:0000256" key="3">
    <source>
        <dbReference type="ARBA" id="ARBA00023136"/>
    </source>
</evidence>
<dbReference type="InterPro" id="IPR029151">
    <property type="entry name" value="Sensor-like_sf"/>
</dbReference>
<name>A0ABQ1G0B1_9BACL</name>
<evidence type="ECO:0000313" key="12">
    <source>
        <dbReference type="Proteomes" id="UP000609323"/>
    </source>
</evidence>
<evidence type="ECO:0000256" key="2">
    <source>
        <dbReference type="ARBA" id="ARBA00022475"/>
    </source>
</evidence>
<dbReference type="SUPFAM" id="SSF58104">
    <property type="entry name" value="Methyl-accepting chemotaxis protein (MCP) signaling domain"/>
    <property type="match status" value="1"/>
</dbReference>
<reference evidence="12" key="1">
    <citation type="journal article" date="2019" name="Int. J. Syst. Evol. Microbiol.">
        <title>The Global Catalogue of Microorganisms (GCM) 10K type strain sequencing project: providing services to taxonomists for standard genome sequencing and annotation.</title>
        <authorList>
            <consortium name="The Broad Institute Genomics Platform"/>
            <consortium name="The Broad Institute Genome Sequencing Center for Infectious Disease"/>
            <person name="Wu L."/>
            <person name="Ma J."/>
        </authorList>
    </citation>
    <scope>NUCLEOTIDE SEQUENCE [LARGE SCALE GENOMIC DNA]</scope>
    <source>
        <strain evidence="12">CGMCC 1.15044</strain>
    </source>
</reference>
<dbReference type="Gene3D" id="1.10.287.950">
    <property type="entry name" value="Methyl-accepting chemotaxis protein"/>
    <property type="match status" value="1"/>
</dbReference>
<dbReference type="PANTHER" id="PTHR32089">
    <property type="entry name" value="METHYL-ACCEPTING CHEMOTAXIS PROTEIN MCPB"/>
    <property type="match status" value="1"/>
</dbReference>
<dbReference type="EMBL" id="BMHF01000005">
    <property type="protein sequence ID" value="GGA32887.1"/>
    <property type="molecule type" value="Genomic_DNA"/>
</dbReference>
<evidence type="ECO:0000256" key="6">
    <source>
        <dbReference type="PROSITE-ProRule" id="PRU00284"/>
    </source>
</evidence>
<dbReference type="RefSeq" id="WP_174704748.1">
    <property type="nucleotide sequence ID" value="NZ_CP022584.1"/>
</dbReference>
<feature type="compositionally biased region" description="Basic and acidic residues" evidence="7">
    <location>
        <begin position="314"/>
        <end position="328"/>
    </location>
</feature>
<dbReference type="SMART" id="SM00283">
    <property type="entry name" value="MA"/>
    <property type="match status" value="1"/>
</dbReference>